<evidence type="ECO:0000313" key="3">
    <source>
        <dbReference type="Proteomes" id="UP000516160"/>
    </source>
</evidence>
<dbReference type="Proteomes" id="UP000516160">
    <property type="component" value="Chromosome"/>
</dbReference>
<keyword evidence="1" id="KW-0812">Transmembrane</keyword>
<keyword evidence="1" id="KW-0472">Membrane</keyword>
<feature type="transmembrane region" description="Helical" evidence="1">
    <location>
        <begin position="171"/>
        <end position="188"/>
    </location>
</feature>
<protein>
    <recommendedName>
        <fullName evidence="4">Fluoroquinolone transport system permease protein</fullName>
    </recommendedName>
</protein>
<proteinExistence type="predicted"/>
<accession>A0A7G9W5I6</accession>
<sequence length="233" mass="26033">MRKIISLGARDYKNLIRDYVLLISFMGPLLLTSFLYFVLPIATEFLLEQLNFDLKVYYPLIYVYLILFTPMIIGVFTGFIILDEKDDDILSYISVTELGKAGFISYRIISPTIISIAMSAITVNILPLAEVSMSKTVAMILIASLEAPLIALFLGSFAANKVEGLAYSKGLGLLNIAPAVSFLAQGNWRYMAGILPPFWINEIIMGKNIITTITFATAIHFVYLYLLVKKFSK</sequence>
<feature type="transmembrane region" description="Helical" evidence="1">
    <location>
        <begin position="103"/>
        <end position="126"/>
    </location>
</feature>
<dbReference type="KEGG" id="acae:HYG86_03770"/>
<dbReference type="AlphaFoldDB" id="A0A7G9W5I6"/>
<feature type="transmembrane region" description="Helical" evidence="1">
    <location>
        <begin position="20"/>
        <end position="41"/>
    </location>
</feature>
<organism evidence="2 3">
    <name type="scientific">Alkalicella caledoniensis</name>
    <dbReference type="NCBI Taxonomy" id="2731377"/>
    <lineage>
        <taxon>Bacteria</taxon>
        <taxon>Bacillati</taxon>
        <taxon>Bacillota</taxon>
        <taxon>Clostridia</taxon>
        <taxon>Eubacteriales</taxon>
        <taxon>Proteinivoracaceae</taxon>
        <taxon>Alkalicella</taxon>
    </lineage>
</organism>
<feature type="transmembrane region" description="Helical" evidence="1">
    <location>
        <begin position="138"/>
        <end position="159"/>
    </location>
</feature>
<dbReference type="RefSeq" id="WP_213167611.1">
    <property type="nucleotide sequence ID" value="NZ_CP058559.1"/>
</dbReference>
<reference evidence="2 3" key="1">
    <citation type="submission" date="2020-07" db="EMBL/GenBank/DDBJ databases">
        <title>Alkalicella. sp. LB2 genome.</title>
        <authorList>
            <person name="Postec A."/>
            <person name="Quemeneur M."/>
        </authorList>
    </citation>
    <scope>NUCLEOTIDE SEQUENCE [LARGE SCALE GENOMIC DNA]</scope>
    <source>
        <strain evidence="2 3">LB2</strain>
    </source>
</reference>
<evidence type="ECO:0000256" key="1">
    <source>
        <dbReference type="SAM" id="Phobius"/>
    </source>
</evidence>
<evidence type="ECO:0008006" key="4">
    <source>
        <dbReference type="Google" id="ProtNLM"/>
    </source>
</evidence>
<dbReference type="EMBL" id="CP058559">
    <property type="protein sequence ID" value="QNO13948.1"/>
    <property type="molecule type" value="Genomic_DNA"/>
</dbReference>
<feature type="transmembrane region" description="Helical" evidence="1">
    <location>
        <begin position="208"/>
        <end position="228"/>
    </location>
</feature>
<keyword evidence="3" id="KW-1185">Reference proteome</keyword>
<evidence type="ECO:0000313" key="2">
    <source>
        <dbReference type="EMBL" id="QNO13948.1"/>
    </source>
</evidence>
<feature type="transmembrane region" description="Helical" evidence="1">
    <location>
        <begin position="61"/>
        <end position="82"/>
    </location>
</feature>
<name>A0A7G9W5I6_ALKCA</name>
<gene>
    <name evidence="2" type="ORF">HYG86_03770</name>
</gene>
<keyword evidence="1" id="KW-1133">Transmembrane helix</keyword>